<comment type="similarity">
    <text evidence="1">Belongs to the ABC transporter superfamily.</text>
</comment>
<dbReference type="SMART" id="SM00382">
    <property type="entry name" value="AAA"/>
    <property type="match status" value="1"/>
</dbReference>
<accession>A0A379C467</accession>
<evidence type="ECO:0000313" key="6">
    <source>
        <dbReference type="EMBL" id="SUB56909.1"/>
    </source>
</evidence>
<sequence>MNLELKGISKSYGNARVIDEINIEINNGIYALLGHNGAGKSTVIKILLGLLLQDKGKVIYNSKSNTKGSVYDYPLGYVPQKGGLDELQTVRDFLTYVGCYKGMRIKEIERDINFFSDLFNFNKYLNVKIKKLSGGTKQKVKITQAFLNNPKLVVLDEPSVGLDIYERKKLKEFLSKYGENNTVIISTHIISDIDYIANNIIILKNGKIIIQGKTEDLINQIPKNVYKIKGTEKQIDEFISKNNVLVMNRSYENSNINVLRFMSERDFGIDNITNVTFEDIYTYYQKVGG</sequence>
<dbReference type="InterPro" id="IPR003439">
    <property type="entry name" value="ABC_transporter-like_ATP-bd"/>
</dbReference>
<dbReference type="GO" id="GO:0005524">
    <property type="term" value="F:ATP binding"/>
    <property type="evidence" value="ECO:0007669"/>
    <property type="project" value="UniProtKB-KW"/>
</dbReference>
<dbReference type="EC" id="3.6.3.-" evidence="6"/>
<evidence type="ECO:0000256" key="2">
    <source>
        <dbReference type="ARBA" id="ARBA00022448"/>
    </source>
</evidence>
<dbReference type="OrthoDB" id="9804819at2"/>
<dbReference type="Gene3D" id="3.40.50.300">
    <property type="entry name" value="P-loop containing nucleotide triphosphate hydrolases"/>
    <property type="match status" value="1"/>
</dbReference>
<keyword evidence="3" id="KW-0547">Nucleotide-binding</keyword>
<keyword evidence="2" id="KW-0813">Transport</keyword>
<dbReference type="Pfam" id="PF00005">
    <property type="entry name" value="ABC_tran"/>
    <property type="match status" value="1"/>
</dbReference>
<dbReference type="PANTHER" id="PTHR42711:SF5">
    <property type="entry name" value="ABC TRANSPORTER ATP-BINDING PROTEIN NATA"/>
    <property type="match status" value="1"/>
</dbReference>
<proteinExistence type="inferred from homology"/>
<dbReference type="InterPro" id="IPR027417">
    <property type="entry name" value="P-loop_NTPase"/>
</dbReference>
<protein>
    <submittedName>
        <fullName evidence="6">Daunorubicin/doxorubicin resistance ATP-binding protein DrrA</fullName>
        <ecNumber evidence="6">3.6.3.-</ecNumber>
    </submittedName>
</protein>
<dbReference type="Proteomes" id="UP000255517">
    <property type="component" value="Unassembled WGS sequence"/>
</dbReference>
<keyword evidence="4 6" id="KW-0067">ATP-binding</keyword>
<evidence type="ECO:0000256" key="1">
    <source>
        <dbReference type="ARBA" id="ARBA00005417"/>
    </source>
</evidence>
<dbReference type="AlphaFoldDB" id="A0A379C467"/>
<dbReference type="PANTHER" id="PTHR42711">
    <property type="entry name" value="ABC TRANSPORTER ATP-BINDING PROTEIN"/>
    <property type="match status" value="1"/>
</dbReference>
<gene>
    <name evidence="6" type="primary">drrA_1</name>
    <name evidence="6" type="ORF">NCTC13149_00722</name>
</gene>
<dbReference type="RefSeq" id="WP_019035326.1">
    <property type="nucleotide sequence ID" value="NZ_UGSZ01000001.1"/>
</dbReference>
<evidence type="ECO:0000259" key="5">
    <source>
        <dbReference type="PROSITE" id="PS50893"/>
    </source>
</evidence>
<dbReference type="SUPFAM" id="SSF52540">
    <property type="entry name" value="P-loop containing nucleoside triphosphate hydrolases"/>
    <property type="match status" value="1"/>
</dbReference>
<dbReference type="STRING" id="1122949.GCA_000378725_01720"/>
<feature type="domain" description="ABC transporter" evidence="5">
    <location>
        <begin position="3"/>
        <end position="230"/>
    </location>
</feature>
<reference evidence="6 7" key="1">
    <citation type="submission" date="2018-06" db="EMBL/GenBank/DDBJ databases">
        <authorList>
            <consortium name="Pathogen Informatics"/>
            <person name="Doyle S."/>
        </authorList>
    </citation>
    <scope>NUCLEOTIDE SEQUENCE [LARGE SCALE GENOMIC DNA]</scope>
    <source>
        <strain evidence="6 7">NCTC13149</strain>
    </source>
</reference>
<evidence type="ECO:0000313" key="7">
    <source>
        <dbReference type="Proteomes" id="UP000255517"/>
    </source>
</evidence>
<dbReference type="GO" id="GO:0016887">
    <property type="term" value="F:ATP hydrolysis activity"/>
    <property type="evidence" value="ECO:0007669"/>
    <property type="project" value="InterPro"/>
</dbReference>
<evidence type="ECO:0000256" key="3">
    <source>
        <dbReference type="ARBA" id="ARBA00022741"/>
    </source>
</evidence>
<name>A0A379C467_9FIRM</name>
<dbReference type="PROSITE" id="PS50893">
    <property type="entry name" value="ABC_TRANSPORTER_2"/>
    <property type="match status" value="1"/>
</dbReference>
<evidence type="ECO:0000256" key="4">
    <source>
        <dbReference type="ARBA" id="ARBA00022840"/>
    </source>
</evidence>
<keyword evidence="6" id="KW-0378">Hydrolase</keyword>
<dbReference type="InterPro" id="IPR050763">
    <property type="entry name" value="ABC_transporter_ATP-binding"/>
</dbReference>
<dbReference type="EMBL" id="UGSZ01000001">
    <property type="protein sequence ID" value="SUB56909.1"/>
    <property type="molecule type" value="Genomic_DNA"/>
</dbReference>
<organism evidence="6 7">
    <name type="scientific">Peptoniphilus lacrimalis</name>
    <dbReference type="NCBI Taxonomy" id="33031"/>
    <lineage>
        <taxon>Bacteria</taxon>
        <taxon>Bacillati</taxon>
        <taxon>Bacillota</taxon>
        <taxon>Tissierellia</taxon>
        <taxon>Tissierellales</taxon>
        <taxon>Peptoniphilaceae</taxon>
        <taxon>Peptoniphilus</taxon>
    </lineage>
</organism>
<dbReference type="InterPro" id="IPR003593">
    <property type="entry name" value="AAA+_ATPase"/>
</dbReference>